<dbReference type="Proteomes" id="UP000265520">
    <property type="component" value="Unassembled WGS sequence"/>
</dbReference>
<dbReference type="EMBL" id="LXQA010372942">
    <property type="protein sequence ID" value="MCI47480.1"/>
    <property type="molecule type" value="Genomic_DNA"/>
</dbReference>
<comment type="caution">
    <text evidence="1">The sequence shown here is derived from an EMBL/GenBank/DDBJ whole genome shotgun (WGS) entry which is preliminary data.</text>
</comment>
<organism evidence="1 2">
    <name type="scientific">Trifolium medium</name>
    <dbReference type="NCBI Taxonomy" id="97028"/>
    <lineage>
        <taxon>Eukaryota</taxon>
        <taxon>Viridiplantae</taxon>
        <taxon>Streptophyta</taxon>
        <taxon>Embryophyta</taxon>
        <taxon>Tracheophyta</taxon>
        <taxon>Spermatophyta</taxon>
        <taxon>Magnoliopsida</taxon>
        <taxon>eudicotyledons</taxon>
        <taxon>Gunneridae</taxon>
        <taxon>Pentapetalae</taxon>
        <taxon>rosids</taxon>
        <taxon>fabids</taxon>
        <taxon>Fabales</taxon>
        <taxon>Fabaceae</taxon>
        <taxon>Papilionoideae</taxon>
        <taxon>50 kb inversion clade</taxon>
        <taxon>NPAAA clade</taxon>
        <taxon>Hologalegina</taxon>
        <taxon>IRL clade</taxon>
        <taxon>Trifolieae</taxon>
        <taxon>Trifolium</taxon>
    </lineage>
</organism>
<evidence type="ECO:0000313" key="2">
    <source>
        <dbReference type="Proteomes" id="UP000265520"/>
    </source>
</evidence>
<evidence type="ECO:0000313" key="1">
    <source>
        <dbReference type="EMBL" id="MCI47480.1"/>
    </source>
</evidence>
<keyword evidence="2" id="KW-1185">Reference proteome</keyword>
<feature type="non-terminal residue" evidence="1">
    <location>
        <position position="1"/>
    </location>
</feature>
<protein>
    <submittedName>
        <fullName evidence="1">Uncharacterized protein</fullName>
    </submittedName>
</protein>
<accession>A0A392SHR6</accession>
<name>A0A392SHR6_9FABA</name>
<sequence length="43" mass="4815">DVDTSSILGRVCVDVIEWLGVNTESSSGRLEWVEMFLDQSVQD</sequence>
<reference evidence="1 2" key="1">
    <citation type="journal article" date="2018" name="Front. Plant Sci.">
        <title>Red Clover (Trifolium pratense) and Zigzag Clover (T. medium) - A Picture of Genomic Similarities and Differences.</title>
        <authorList>
            <person name="Dluhosova J."/>
            <person name="Istvanek J."/>
            <person name="Nedelnik J."/>
            <person name="Repkova J."/>
        </authorList>
    </citation>
    <scope>NUCLEOTIDE SEQUENCE [LARGE SCALE GENOMIC DNA]</scope>
    <source>
        <strain evidence="2">cv. 10/8</strain>
        <tissue evidence="1">Leaf</tissue>
    </source>
</reference>
<dbReference type="AlphaFoldDB" id="A0A392SHR6"/>
<proteinExistence type="predicted"/>